<dbReference type="PROSITE" id="PS00678">
    <property type="entry name" value="WD_REPEATS_1"/>
    <property type="match status" value="1"/>
</dbReference>
<dbReference type="Gene3D" id="3.40.50.300">
    <property type="entry name" value="P-loop containing nucleotide triphosphate hydrolases"/>
    <property type="match status" value="1"/>
</dbReference>
<dbReference type="InterPro" id="IPR015943">
    <property type="entry name" value="WD40/YVTN_repeat-like_dom_sf"/>
</dbReference>
<feature type="compositionally biased region" description="Polar residues" evidence="4">
    <location>
        <begin position="1561"/>
        <end position="1584"/>
    </location>
</feature>
<evidence type="ECO:0000256" key="3">
    <source>
        <dbReference type="PROSITE-ProRule" id="PRU00221"/>
    </source>
</evidence>
<dbReference type="PROSITE" id="PS50294">
    <property type="entry name" value="WD_REPEATS_REGION"/>
    <property type="match status" value="3"/>
</dbReference>
<dbReference type="InterPro" id="IPR019775">
    <property type="entry name" value="WD40_repeat_CS"/>
</dbReference>
<keyword evidence="7" id="KW-1185">Reference proteome</keyword>
<reference evidence="6" key="1">
    <citation type="submission" date="2020-09" db="EMBL/GenBank/DDBJ databases">
        <authorList>
            <person name="Kikuchi T."/>
        </authorList>
    </citation>
    <scope>NUCLEOTIDE SEQUENCE</scope>
    <source>
        <strain evidence="6">SH1</strain>
    </source>
</reference>
<sequence>MFRGGSKSRSKTSKPPEKKAAKVAATIPENGIATPTVNYRTHHFVFVFSSFEEFTLEFDVIRAVMNDMQQYLFDYDMDIECSTFISESPTHMAEFVHLMELVKSPQTTVVGFIGDKYGPPQIPLKIDHVEFGCLRATAVEISQDAKLLEQCYIQTQQNGPFYLNTRKSTDEMKKLTTLIRKATLRALEDGTLVSANGEKSMGLQFQTSFVEKVAQKLMEQPLKHLLVLRKFKDVEAKSEDCIWKDFDANRFEKVAALKNKISEKMPKEAYISHVLNTKNMDPSRWLTGKDAGIYERQLTMDLITSLKKHVTVLPRVNTNVLSTDQDQATRDHQVHLDYLKEVAGQVWVSRKDDVDDRISEVIKKGMEKPHCVLFHGPPGSGKSATIARFYNLLKSEACYVIPRFTQLTDCSMYANELLKGIFLTLCEAAKVDATPMNASFTLPMILSQAMLILEKVDKPVFILLDNANHLKFGRSLSEAEKPLAKLLPKTSIIYTGNVADLQISCFPMADEVVPLGLIQGEVCLEILKNEMNAAYGCLDNVGMVQQMHKSDSLDLTLGRLQARELKEVSPVFFKKLEQYLQRLEEQYDAQTVRIMCQMLAVSPFGLTLAELADGVRLAKFQNGVVTKAQHLFSPMPQMVFRRIAQLCVPIHIQDRIAYRIRHPINAVLIRQKYMQTATELIKTHEIMSELFKTGPNLEVGRPNAQSAGVINYPPAITKDSRSLRRLRYSWYYLLHSANIDELKTEALCAFEYIEGVFQFFGLTRLLTIFEECLQQVLHHDLLVLFEQILLPAIPTLIHDGSQFVSEFINRLRYRRAMNSSYLNELIEQAMLWTDFYTNGSLLVPMTCWIPPPKMKQVVSFEVPFQATKPILHPTCNHQHLLITGDNAAPGVIYMYHIASQVLFKTFKAHTDRVTSFQTSSDGTFFTSTSCDTTVRVWSILNLECSKTIKWSESKVLCSALAEDDRRLIVGSADSTARIIDLETGKVVKSFPDHIGPVVDLKLMSKDELLVTGSGDFAVMVWDLNTGMVITKMVGLMAPVTCLTVTSNDAFLAVACEDETLRVFSTVSTQELHELSGHDSRVNALCSTIDDCKLFAATTKKIVCYDVHNGQILELLECSQKLPVTSLKISDDNSFLLASCGSRMHMWDVNSIENEPMVNSAASLICMKLAPDERTAACGTEDGVLAVWDLDGCRCLWTTSQQKSGAVTAVEFTVDSMFVLSGSAQGSITMWETSSGQLTKQFDLHNEAIVEIVCFTDGNNVLTVDRNDAAFIWSLSSSEDPSQIEILSSFTAVRAPVFVRLEDSVIISYNTQNIKEVNVWTQYDAVLTIKTKAHHSGDITCYHANQTGTTFATGSADNSLKIWRVDTGFLTQVLVGHDNVVLCCYCSHDGKSVASGGKDKQGFVWCTQTGQSRLQYTAKGAITCIQLTHDGSIVISGDDAGWIEAYYVPTQQLLSSFNAHRPVEGLLISMEAHRILAKLAHTAQMPILCLHNTPAGQYRTGNEETVSLTNFQRPRSSVGDIAAQNRPATTVINVMEIKHDTVVSNVSNGSKPDKNGRKSNVLEKSQSSTVSASGDTKTSTSNTTAVAKKSKACNVL</sequence>
<evidence type="ECO:0000313" key="6">
    <source>
        <dbReference type="EMBL" id="CAD5218273.1"/>
    </source>
</evidence>
<feature type="compositionally biased region" description="Basic residues" evidence="4">
    <location>
        <begin position="1"/>
        <end position="12"/>
    </location>
</feature>
<dbReference type="SMART" id="SM00320">
    <property type="entry name" value="WD40"/>
    <property type="match status" value="12"/>
</dbReference>
<organism evidence="6 7">
    <name type="scientific">Bursaphelenchus okinawaensis</name>
    <dbReference type="NCBI Taxonomy" id="465554"/>
    <lineage>
        <taxon>Eukaryota</taxon>
        <taxon>Metazoa</taxon>
        <taxon>Ecdysozoa</taxon>
        <taxon>Nematoda</taxon>
        <taxon>Chromadorea</taxon>
        <taxon>Rhabditida</taxon>
        <taxon>Tylenchina</taxon>
        <taxon>Tylenchomorpha</taxon>
        <taxon>Aphelenchoidea</taxon>
        <taxon>Aphelenchoididae</taxon>
        <taxon>Bursaphelenchus</taxon>
    </lineage>
</organism>
<dbReference type="EMBL" id="CAJFCW020000004">
    <property type="protein sequence ID" value="CAG9109817.1"/>
    <property type="molecule type" value="Genomic_DNA"/>
</dbReference>
<comment type="caution">
    <text evidence="6">The sequence shown here is derived from an EMBL/GenBank/DDBJ whole genome shotgun (WGS) entry which is preliminary data.</text>
</comment>
<proteinExistence type="predicted"/>
<keyword evidence="2" id="KW-0677">Repeat</keyword>
<evidence type="ECO:0000256" key="4">
    <source>
        <dbReference type="SAM" id="MobiDB-lite"/>
    </source>
</evidence>
<evidence type="ECO:0000259" key="5">
    <source>
        <dbReference type="SMART" id="SM00382"/>
    </source>
</evidence>
<feature type="repeat" description="WD" evidence="3">
    <location>
        <begin position="990"/>
        <end position="1031"/>
    </location>
</feature>
<dbReference type="Pfam" id="PF00400">
    <property type="entry name" value="WD40"/>
    <property type="match status" value="5"/>
</dbReference>
<feature type="domain" description="AAA+ ATPase" evidence="5">
    <location>
        <begin position="368"/>
        <end position="519"/>
    </location>
</feature>
<gene>
    <name evidence="6" type="ORF">BOKJ2_LOCUS7483</name>
</gene>
<dbReference type="SMART" id="SM00382">
    <property type="entry name" value="AAA"/>
    <property type="match status" value="1"/>
</dbReference>
<dbReference type="InterPro" id="IPR052752">
    <property type="entry name" value="NACHT-WD_repeat"/>
</dbReference>
<dbReference type="InterPro" id="IPR011047">
    <property type="entry name" value="Quinoprotein_ADH-like_sf"/>
</dbReference>
<dbReference type="PANTHER" id="PTHR19871">
    <property type="entry name" value="BETA TRANSDUCIN-RELATED PROTEIN"/>
    <property type="match status" value="1"/>
</dbReference>
<dbReference type="Proteomes" id="UP000783686">
    <property type="component" value="Unassembled WGS sequence"/>
</dbReference>
<dbReference type="InterPro" id="IPR057588">
    <property type="entry name" value="NWD1/2-like_WH"/>
</dbReference>
<name>A0A811KP97_9BILA</name>
<feature type="region of interest" description="Disordered" evidence="4">
    <location>
        <begin position="1543"/>
        <end position="1595"/>
    </location>
</feature>
<feature type="repeat" description="WD" evidence="3">
    <location>
        <begin position="906"/>
        <end position="947"/>
    </location>
</feature>
<dbReference type="PANTHER" id="PTHR19871:SF38">
    <property type="entry name" value="PROTEIN QUI-1"/>
    <property type="match status" value="1"/>
</dbReference>
<dbReference type="EMBL" id="CAJFDH010000004">
    <property type="protein sequence ID" value="CAD5218273.1"/>
    <property type="molecule type" value="Genomic_DNA"/>
</dbReference>
<dbReference type="SUPFAM" id="SSF50978">
    <property type="entry name" value="WD40 repeat-like"/>
    <property type="match status" value="2"/>
</dbReference>
<dbReference type="InterPro" id="IPR036322">
    <property type="entry name" value="WD40_repeat_dom_sf"/>
</dbReference>
<dbReference type="PROSITE" id="PS50082">
    <property type="entry name" value="WD_REPEATS_2"/>
    <property type="match status" value="4"/>
</dbReference>
<evidence type="ECO:0000313" key="7">
    <source>
        <dbReference type="Proteomes" id="UP000614601"/>
    </source>
</evidence>
<dbReference type="Proteomes" id="UP000614601">
    <property type="component" value="Unassembled WGS sequence"/>
</dbReference>
<evidence type="ECO:0000256" key="1">
    <source>
        <dbReference type="ARBA" id="ARBA00022574"/>
    </source>
</evidence>
<feature type="region of interest" description="Disordered" evidence="4">
    <location>
        <begin position="1"/>
        <end position="25"/>
    </location>
</feature>
<feature type="repeat" description="WD" evidence="3">
    <location>
        <begin position="1331"/>
        <end position="1372"/>
    </location>
</feature>
<dbReference type="InterPro" id="IPR027417">
    <property type="entry name" value="P-loop_NTPase"/>
</dbReference>
<protein>
    <recommendedName>
        <fullName evidence="5">AAA+ ATPase domain-containing protein</fullName>
    </recommendedName>
</protein>
<accession>A0A811KP97</accession>
<dbReference type="Gene3D" id="2.130.10.10">
    <property type="entry name" value="YVTN repeat-like/Quinoprotein amine dehydrogenase"/>
    <property type="match status" value="4"/>
</dbReference>
<dbReference type="SUPFAM" id="SSF52540">
    <property type="entry name" value="P-loop containing nucleoside triphosphate hydrolases"/>
    <property type="match status" value="1"/>
</dbReference>
<keyword evidence="1 3" id="KW-0853">WD repeat</keyword>
<dbReference type="Pfam" id="PF23410">
    <property type="entry name" value="Beta-prop_VPS8"/>
    <property type="match status" value="1"/>
</dbReference>
<dbReference type="Pfam" id="PF25469">
    <property type="entry name" value="WHD_NWD1"/>
    <property type="match status" value="1"/>
</dbReference>
<feature type="repeat" description="WD" evidence="3">
    <location>
        <begin position="1199"/>
        <end position="1240"/>
    </location>
</feature>
<dbReference type="SUPFAM" id="SSF50998">
    <property type="entry name" value="Quinoprotein alcohol dehydrogenase-like"/>
    <property type="match status" value="1"/>
</dbReference>
<dbReference type="CDD" id="cd00200">
    <property type="entry name" value="WD40"/>
    <property type="match status" value="1"/>
</dbReference>
<dbReference type="InterPro" id="IPR001680">
    <property type="entry name" value="WD40_rpt"/>
</dbReference>
<dbReference type="InterPro" id="IPR003593">
    <property type="entry name" value="AAA+_ATPase"/>
</dbReference>
<dbReference type="OrthoDB" id="9990676at2759"/>
<evidence type="ECO:0000256" key="2">
    <source>
        <dbReference type="ARBA" id="ARBA00022737"/>
    </source>
</evidence>